<comment type="catalytic activity">
    <reaction evidence="6">
        <text>L-methionyl-[protein] + [thioredoxin]-disulfide + H2O = L-methionyl-(R)-S-oxide-[protein] + [thioredoxin]-dithiol</text>
        <dbReference type="Rhea" id="RHEA:24164"/>
        <dbReference type="Rhea" id="RHEA-COMP:10698"/>
        <dbReference type="Rhea" id="RHEA-COMP:10700"/>
        <dbReference type="Rhea" id="RHEA-COMP:12313"/>
        <dbReference type="Rhea" id="RHEA-COMP:12314"/>
        <dbReference type="ChEBI" id="CHEBI:15377"/>
        <dbReference type="ChEBI" id="CHEBI:16044"/>
        <dbReference type="ChEBI" id="CHEBI:29950"/>
        <dbReference type="ChEBI" id="CHEBI:45764"/>
        <dbReference type="ChEBI" id="CHEBI:50058"/>
        <dbReference type="EC" id="1.8.4.12"/>
    </reaction>
</comment>
<organism evidence="8">
    <name type="scientific">uncultured Sulfurovum sp</name>
    <dbReference type="NCBI Taxonomy" id="269237"/>
    <lineage>
        <taxon>Bacteria</taxon>
        <taxon>Pseudomonadati</taxon>
        <taxon>Campylobacterota</taxon>
        <taxon>Epsilonproteobacteria</taxon>
        <taxon>Campylobacterales</taxon>
        <taxon>Sulfurovaceae</taxon>
        <taxon>Sulfurovum</taxon>
        <taxon>environmental samples</taxon>
    </lineage>
</organism>
<feature type="domain" description="MsrB" evidence="7">
    <location>
        <begin position="1"/>
        <end position="119"/>
    </location>
</feature>
<dbReference type="Gene3D" id="2.170.150.20">
    <property type="entry name" value="Peptide methionine sulfoxide reductase"/>
    <property type="match status" value="1"/>
</dbReference>
<protein>
    <recommendedName>
        <fullName evidence="2">peptide-methionine (R)-S-oxide reductase</fullName>
        <ecNumber evidence="2">1.8.4.12</ecNumber>
    </recommendedName>
</protein>
<keyword evidence="5 8" id="KW-0560">Oxidoreductase</keyword>
<dbReference type="InterPro" id="IPR011057">
    <property type="entry name" value="Mss4-like_sf"/>
</dbReference>
<gene>
    <name evidence="8" type="ORF">HELGO_WM12232</name>
</gene>
<dbReference type="SUPFAM" id="SSF51316">
    <property type="entry name" value="Mss4-like"/>
    <property type="match status" value="1"/>
</dbReference>
<dbReference type="PANTHER" id="PTHR46081:SF8">
    <property type="entry name" value="PEPTIDE METHIONINE SULFOXIDE REDUCTASE 2"/>
    <property type="match status" value="1"/>
</dbReference>
<accession>A0A6S6SBI2</accession>
<comment type="cofactor">
    <cofactor evidence="1">
        <name>Zn(2+)</name>
        <dbReference type="ChEBI" id="CHEBI:29105"/>
    </cofactor>
</comment>
<evidence type="ECO:0000256" key="4">
    <source>
        <dbReference type="ARBA" id="ARBA00022833"/>
    </source>
</evidence>
<evidence type="ECO:0000256" key="1">
    <source>
        <dbReference type="ARBA" id="ARBA00001947"/>
    </source>
</evidence>
<keyword evidence="3" id="KW-0479">Metal-binding</keyword>
<dbReference type="PANTHER" id="PTHR46081">
    <property type="entry name" value="PEPTIDE METHIONINE SULFOXIDE REDUCTASE 2"/>
    <property type="match status" value="1"/>
</dbReference>
<dbReference type="Pfam" id="PF01641">
    <property type="entry name" value="SelR"/>
    <property type="match status" value="1"/>
</dbReference>
<dbReference type="EMBL" id="CACVAP010000030">
    <property type="protein sequence ID" value="CAA6800323.1"/>
    <property type="molecule type" value="Genomic_DNA"/>
</dbReference>
<evidence type="ECO:0000256" key="5">
    <source>
        <dbReference type="ARBA" id="ARBA00023002"/>
    </source>
</evidence>
<dbReference type="PROSITE" id="PS51790">
    <property type="entry name" value="MSRB"/>
    <property type="match status" value="1"/>
</dbReference>
<keyword evidence="4" id="KW-0862">Zinc</keyword>
<name>A0A6S6SBI2_9BACT</name>
<dbReference type="GO" id="GO:0046872">
    <property type="term" value="F:metal ion binding"/>
    <property type="evidence" value="ECO:0007669"/>
    <property type="project" value="UniProtKB-KW"/>
</dbReference>
<dbReference type="EC" id="1.8.4.12" evidence="2"/>
<proteinExistence type="predicted"/>
<sequence length="120" mass="13548">MAYNELTEEEKNIILNKGTEKSFAGKYWNHYEEGTYTCRQCNAELFSSDTKFDSFTGWPSFDEAFEGSVTEVPDADGRRIEVICSNCKGHLGHVFKGEGITETSTRHCINSVSLGFKDKE</sequence>
<evidence type="ECO:0000313" key="8">
    <source>
        <dbReference type="EMBL" id="CAA6800323.1"/>
    </source>
</evidence>
<evidence type="ECO:0000256" key="2">
    <source>
        <dbReference type="ARBA" id="ARBA00012499"/>
    </source>
</evidence>
<dbReference type="InterPro" id="IPR002579">
    <property type="entry name" value="Met_Sox_Rdtase_MsrB_dom"/>
</dbReference>
<dbReference type="InterPro" id="IPR028427">
    <property type="entry name" value="Met_Sox_Rdtase_MsrB"/>
</dbReference>
<evidence type="ECO:0000256" key="6">
    <source>
        <dbReference type="ARBA" id="ARBA00048488"/>
    </source>
</evidence>
<dbReference type="NCBIfam" id="TIGR00357">
    <property type="entry name" value="peptide-methionine (R)-S-oxide reductase MsrB"/>
    <property type="match status" value="1"/>
</dbReference>
<evidence type="ECO:0000256" key="3">
    <source>
        <dbReference type="ARBA" id="ARBA00022723"/>
    </source>
</evidence>
<reference evidence="8" key="1">
    <citation type="submission" date="2020-01" db="EMBL/GenBank/DDBJ databases">
        <authorList>
            <person name="Meier V. D."/>
            <person name="Meier V D."/>
        </authorList>
    </citation>
    <scope>NUCLEOTIDE SEQUENCE</scope>
    <source>
        <strain evidence="8">HLG_WM_MAG_06</strain>
    </source>
</reference>
<dbReference type="AlphaFoldDB" id="A0A6S6SBI2"/>
<evidence type="ECO:0000259" key="7">
    <source>
        <dbReference type="PROSITE" id="PS51790"/>
    </source>
</evidence>
<dbReference type="GO" id="GO:0033743">
    <property type="term" value="F:peptide-methionine (R)-S-oxide reductase activity"/>
    <property type="evidence" value="ECO:0007669"/>
    <property type="project" value="UniProtKB-EC"/>
</dbReference>
<dbReference type="GO" id="GO:0030091">
    <property type="term" value="P:protein repair"/>
    <property type="evidence" value="ECO:0007669"/>
    <property type="project" value="InterPro"/>
</dbReference>
<dbReference type="NCBIfam" id="NF004036">
    <property type="entry name" value="PRK05508.1"/>
    <property type="match status" value="1"/>
</dbReference>
<dbReference type="GO" id="GO:0006979">
    <property type="term" value="P:response to oxidative stress"/>
    <property type="evidence" value="ECO:0007669"/>
    <property type="project" value="InterPro"/>
</dbReference>